<evidence type="ECO:0000313" key="2">
    <source>
        <dbReference type="Proteomes" id="UP000799757"/>
    </source>
</evidence>
<name>A0A6A6WNP4_9PLEO</name>
<accession>A0A6A6WNP4</accession>
<evidence type="ECO:0000313" key="1">
    <source>
        <dbReference type="EMBL" id="KAF2785531.1"/>
    </source>
</evidence>
<dbReference type="Proteomes" id="UP000799757">
    <property type="component" value="Unassembled WGS sequence"/>
</dbReference>
<reference evidence="1" key="1">
    <citation type="journal article" date="2020" name="Stud. Mycol.">
        <title>101 Dothideomycetes genomes: a test case for predicting lifestyles and emergence of pathogens.</title>
        <authorList>
            <person name="Haridas S."/>
            <person name="Albert R."/>
            <person name="Binder M."/>
            <person name="Bloem J."/>
            <person name="Labutti K."/>
            <person name="Salamov A."/>
            <person name="Andreopoulos B."/>
            <person name="Baker S."/>
            <person name="Barry K."/>
            <person name="Bills G."/>
            <person name="Bluhm B."/>
            <person name="Cannon C."/>
            <person name="Castanera R."/>
            <person name="Culley D."/>
            <person name="Daum C."/>
            <person name="Ezra D."/>
            <person name="Gonzalez J."/>
            <person name="Henrissat B."/>
            <person name="Kuo A."/>
            <person name="Liang C."/>
            <person name="Lipzen A."/>
            <person name="Lutzoni F."/>
            <person name="Magnuson J."/>
            <person name="Mondo S."/>
            <person name="Nolan M."/>
            <person name="Ohm R."/>
            <person name="Pangilinan J."/>
            <person name="Park H.-J."/>
            <person name="Ramirez L."/>
            <person name="Alfaro M."/>
            <person name="Sun H."/>
            <person name="Tritt A."/>
            <person name="Yoshinaga Y."/>
            <person name="Zwiers L.-H."/>
            <person name="Turgeon B."/>
            <person name="Goodwin S."/>
            <person name="Spatafora J."/>
            <person name="Crous P."/>
            <person name="Grigoriev I."/>
        </authorList>
    </citation>
    <scope>NUCLEOTIDE SEQUENCE</scope>
    <source>
        <strain evidence="1">CBS 109.77</strain>
    </source>
</reference>
<protein>
    <submittedName>
        <fullName evidence="1">Uncharacterized protein</fullName>
    </submittedName>
</protein>
<keyword evidence="2" id="KW-1185">Reference proteome</keyword>
<dbReference type="EMBL" id="MU002897">
    <property type="protein sequence ID" value="KAF2785531.1"/>
    <property type="molecule type" value="Genomic_DNA"/>
</dbReference>
<dbReference type="AlphaFoldDB" id="A0A6A6WNP4"/>
<feature type="non-terminal residue" evidence="1">
    <location>
        <position position="1"/>
    </location>
</feature>
<gene>
    <name evidence="1" type="ORF">K505DRAFT_261885</name>
</gene>
<dbReference type="OrthoDB" id="3793118at2759"/>
<organism evidence="1 2">
    <name type="scientific">Melanomma pulvis-pyrius CBS 109.77</name>
    <dbReference type="NCBI Taxonomy" id="1314802"/>
    <lineage>
        <taxon>Eukaryota</taxon>
        <taxon>Fungi</taxon>
        <taxon>Dikarya</taxon>
        <taxon>Ascomycota</taxon>
        <taxon>Pezizomycotina</taxon>
        <taxon>Dothideomycetes</taxon>
        <taxon>Pleosporomycetidae</taxon>
        <taxon>Pleosporales</taxon>
        <taxon>Melanommataceae</taxon>
        <taxon>Melanomma</taxon>
    </lineage>
</organism>
<proteinExistence type="predicted"/>
<sequence length="107" mass="12264">TPLSAEDVEYTLIVPTYPKGLPNGYAYVFQYSKQCLYKNRKTVSLFLGGTVVRSKYSCTGVSHCEYLQNELETCSHSEVNDALYDKLRQLRETEQIYHSVGEKEAIR</sequence>